<dbReference type="NCBIfam" id="TIGR03317">
    <property type="entry name" value="ygfZ_signature"/>
    <property type="match status" value="1"/>
</dbReference>
<comment type="caution">
    <text evidence="1">The sequence shown here is derived from an EMBL/GenBank/DDBJ whole genome shotgun (WGS) entry which is preliminary data.</text>
</comment>
<dbReference type="Gene3D" id="3.30.70.1630">
    <property type="match status" value="1"/>
</dbReference>
<dbReference type="InterPro" id="IPR045179">
    <property type="entry name" value="YgfZ/GcvT"/>
</dbReference>
<dbReference type="GO" id="GO:0016226">
    <property type="term" value="P:iron-sulfur cluster assembly"/>
    <property type="evidence" value="ECO:0007669"/>
    <property type="project" value="TreeGrafter"/>
</dbReference>
<evidence type="ECO:0000313" key="1">
    <source>
        <dbReference type="EMBL" id="GHD28324.1"/>
    </source>
</evidence>
<name>A0A918XES2_9GAMM</name>
<sequence>MSVFFTALNQESLLNLQGPDALSFLQGQATGDTAALSTRKALPALICTPQGRVVADLMCHLTGADQLQIRVRASVAEILCDHLKKYILFSKAELTPVGDWVMAGCYGDNAADTIAATVGEVPQEQYARCQTPDGYVMQLDTEGKMFECYAKADSAMLTDISAACTAGSDAQWQALTVDQGLARIEAEQSGEYVPQNLNFDLTGHISFTKGCYTGQEVVARLHYKGKSKKRVLPAVSSGTLPADCDTLLDTDSGKPVATIINRSNDSDNNSHLLLYMKPEIDIASASCEAEPALHFSALPLPYTISAD</sequence>
<dbReference type="EMBL" id="BMYM01000001">
    <property type="protein sequence ID" value="GHD28324.1"/>
    <property type="molecule type" value="Genomic_DNA"/>
</dbReference>
<evidence type="ECO:0000313" key="2">
    <source>
        <dbReference type="Proteomes" id="UP000644693"/>
    </source>
</evidence>
<proteinExistence type="predicted"/>
<reference evidence="1" key="1">
    <citation type="journal article" date="2014" name="Int. J. Syst. Evol. Microbiol.">
        <title>Complete genome sequence of Corynebacterium casei LMG S-19264T (=DSM 44701T), isolated from a smear-ripened cheese.</title>
        <authorList>
            <consortium name="US DOE Joint Genome Institute (JGI-PGF)"/>
            <person name="Walter F."/>
            <person name="Albersmeier A."/>
            <person name="Kalinowski J."/>
            <person name="Ruckert C."/>
        </authorList>
    </citation>
    <scope>NUCLEOTIDE SEQUENCE</scope>
    <source>
        <strain evidence="1">KCTC 23430</strain>
    </source>
</reference>
<dbReference type="PANTHER" id="PTHR22602:SF0">
    <property type="entry name" value="TRANSFERASE CAF17, MITOCHONDRIAL-RELATED"/>
    <property type="match status" value="1"/>
</dbReference>
<protein>
    <submittedName>
        <fullName evidence="1">Folate-binding protein</fullName>
    </submittedName>
</protein>
<dbReference type="SUPFAM" id="SSF103025">
    <property type="entry name" value="Folate-binding domain"/>
    <property type="match status" value="1"/>
</dbReference>
<organism evidence="1 2">
    <name type="scientific">Parahalioglobus pacificus</name>
    <dbReference type="NCBI Taxonomy" id="930806"/>
    <lineage>
        <taxon>Bacteria</taxon>
        <taxon>Pseudomonadati</taxon>
        <taxon>Pseudomonadota</taxon>
        <taxon>Gammaproteobacteria</taxon>
        <taxon>Cellvibrionales</taxon>
        <taxon>Halieaceae</taxon>
        <taxon>Parahalioglobus</taxon>
    </lineage>
</organism>
<gene>
    <name evidence="1" type="ORF">GCM10007053_07580</name>
</gene>
<dbReference type="AlphaFoldDB" id="A0A918XES2"/>
<dbReference type="PANTHER" id="PTHR22602">
    <property type="entry name" value="TRANSFERASE CAF17, MITOCHONDRIAL-RELATED"/>
    <property type="match status" value="1"/>
</dbReference>
<reference evidence="1" key="2">
    <citation type="submission" date="2020-09" db="EMBL/GenBank/DDBJ databases">
        <authorList>
            <person name="Sun Q."/>
            <person name="Kim S."/>
        </authorList>
    </citation>
    <scope>NUCLEOTIDE SEQUENCE</scope>
    <source>
        <strain evidence="1">KCTC 23430</strain>
    </source>
</reference>
<accession>A0A918XES2</accession>
<dbReference type="Gene3D" id="3.30.70.1400">
    <property type="entry name" value="Aminomethyltransferase beta-barrel domains"/>
    <property type="match status" value="1"/>
</dbReference>
<dbReference type="RefSeq" id="WP_189475269.1">
    <property type="nucleotide sequence ID" value="NZ_BMYM01000001.1"/>
</dbReference>
<keyword evidence="2" id="KW-1185">Reference proteome</keyword>
<dbReference type="Gene3D" id="2.40.30.160">
    <property type="match status" value="1"/>
</dbReference>
<dbReference type="Proteomes" id="UP000644693">
    <property type="component" value="Unassembled WGS sequence"/>
</dbReference>
<dbReference type="InterPro" id="IPR017703">
    <property type="entry name" value="YgfZ/GCV_T_CS"/>
</dbReference>